<accession>A0A7K1XVJ6</accession>
<dbReference type="PANTHER" id="PTHR30328:SF54">
    <property type="entry name" value="HTH-TYPE TRANSCRIPTIONAL REPRESSOR SCO4008"/>
    <property type="match status" value="1"/>
</dbReference>
<dbReference type="SUPFAM" id="SSF48498">
    <property type="entry name" value="Tetracyclin repressor-like, C-terminal domain"/>
    <property type="match status" value="1"/>
</dbReference>
<dbReference type="EMBL" id="WVHS01000001">
    <property type="protein sequence ID" value="MXV14828.1"/>
    <property type="molecule type" value="Genomic_DNA"/>
</dbReference>
<dbReference type="Gene3D" id="1.10.357.10">
    <property type="entry name" value="Tetracycline Repressor, domain 2"/>
    <property type="match status" value="1"/>
</dbReference>
<dbReference type="InterPro" id="IPR001647">
    <property type="entry name" value="HTH_TetR"/>
</dbReference>
<evidence type="ECO:0000313" key="5">
    <source>
        <dbReference type="Proteomes" id="UP000451233"/>
    </source>
</evidence>
<dbReference type="InterPro" id="IPR009057">
    <property type="entry name" value="Homeodomain-like_sf"/>
</dbReference>
<reference evidence="4 5" key="1">
    <citation type="submission" date="2019-11" db="EMBL/GenBank/DDBJ databases">
        <title>Pedobacter sp. HMF7056 Genome sequencing and assembly.</title>
        <authorList>
            <person name="Kang H."/>
            <person name="Kim H."/>
            <person name="Joh K."/>
        </authorList>
    </citation>
    <scope>NUCLEOTIDE SEQUENCE [LARGE SCALE GENOMIC DNA]</scope>
    <source>
        <strain evidence="4 5">HMF7056</strain>
    </source>
</reference>
<dbReference type="GO" id="GO:0003677">
    <property type="term" value="F:DNA binding"/>
    <property type="evidence" value="ECO:0007669"/>
    <property type="project" value="UniProtKB-UniRule"/>
</dbReference>
<evidence type="ECO:0000313" key="4">
    <source>
        <dbReference type="EMBL" id="MXV14828.1"/>
    </source>
</evidence>
<dbReference type="SUPFAM" id="SSF46689">
    <property type="entry name" value="Homeodomain-like"/>
    <property type="match status" value="1"/>
</dbReference>
<organism evidence="4 5">
    <name type="scientific">Hufsiella ginkgonis</name>
    <dbReference type="NCBI Taxonomy" id="2695274"/>
    <lineage>
        <taxon>Bacteria</taxon>
        <taxon>Pseudomonadati</taxon>
        <taxon>Bacteroidota</taxon>
        <taxon>Sphingobacteriia</taxon>
        <taxon>Sphingobacteriales</taxon>
        <taxon>Sphingobacteriaceae</taxon>
        <taxon>Hufsiella</taxon>
    </lineage>
</organism>
<dbReference type="AlphaFoldDB" id="A0A7K1XVJ6"/>
<comment type="caution">
    <text evidence="4">The sequence shown here is derived from an EMBL/GenBank/DDBJ whole genome shotgun (WGS) entry which is preliminary data.</text>
</comment>
<dbReference type="Proteomes" id="UP000451233">
    <property type="component" value="Unassembled WGS sequence"/>
</dbReference>
<dbReference type="PANTHER" id="PTHR30328">
    <property type="entry name" value="TRANSCRIPTIONAL REPRESSOR"/>
    <property type="match status" value="1"/>
</dbReference>
<sequence>MVNLPADQSTEQKILEAAKNVFISKGMAGARMQDIANEAGINKALLHYYFRSKDKLFEVIFREAIQRLFPKVVGILASEAPLFDKIRLFCREYITMVMANPYIPLFVVNEIHKQPGTFMEAIWGDKRPPVELLFDQVRREAEAGIIKPVPPEQLVLNMLSLCVFPFIGKPLWQNISGTTDEQFMAMMEERKSLVPEFIIESIRI</sequence>
<evidence type="ECO:0000256" key="1">
    <source>
        <dbReference type="ARBA" id="ARBA00023125"/>
    </source>
</evidence>
<dbReference type="InterPro" id="IPR050109">
    <property type="entry name" value="HTH-type_TetR-like_transc_reg"/>
</dbReference>
<gene>
    <name evidence="4" type="ORF">GS398_05925</name>
</gene>
<dbReference type="RefSeq" id="WP_160905775.1">
    <property type="nucleotide sequence ID" value="NZ_WVHS01000001.1"/>
</dbReference>
<dbReference type="Pfam" id="PF00440">
    <property type="entry name" value="TetR_N"/>
    <property type="match status" value="1"/>
</dbReference>
<feature type="domain" description="HTH tetR-type" evidence="3">
    <location>
        <begin position="8"/>
        <end position="68"/>
    </location>
</feature>
<evidence type="ECO:0000259" key="3">
    <source>
        <dbReference type="PROSITE" id="PS50977"/>
    </source>
</evidence>
<keyword evidence="5" id="KW-1185">Reference proteome</keyword>
<evidence type="ECO:0000256" key="2">
    <source>
        <dbReference type="PROSITE-ProRule" id="PRU00335"/>
    </source>
</evidence>
<protein>
    <submittedName>
        <fullName evidence="4">TetR family transcriptional regulator</fullName>
    </submittedName>
</protein>
<dbReference type="PRINTS" id="PR00455">
    <property type="entry name" value="HTHTETR"/>
</dbReference>
<proteinExistence type="predicted"/>
<feature type="DNA-binding region" description="H-T-H motif" evidence="2">
    <location>
        <begin position="31"/>
        <end position="50"/>
    </location>
</feature>
<keyword evidence="1 2" id="KW-0238">DNA-binding</keyword>
<name>A0A7K1XVJ6_9SPHI</name>
<dbReference type="InterPro" id="IPR036271">
    <property type="entry name" value="Tet_transcr_reg_TetR-rel_C_sf"/>
</dbReference>
<dbReference type="PROSITE" id="PS50977">
    <property type="entry name" value="HTH_TETR_2"/>
    <property type="match status" value="1"/>
</dbReference>